<name>A0A9X3RER5_9BACL</name>
<dbReference type="Gene3D" id="3.90.1200.10">
    <property type="match status" value="1"/>
</dbReference>
<comment type="caution">
    <text evidence="2">The sequence shown here is derived from an EMBL/GenBank/DDBJ whole genome shotgun (WGS) entry which is preliminary data.</text>
</comment>
<dbReference type="InterPro" id="IPR051678">
    <property type="entry name" value="AGP_Transferase"/>
</dbReference>
<protein>
    <submittedName>
        <fullName evidence="2">Aminoglycoside phosphotransferase family protein</fullName>
    </submittedName>
</protein>
<reference evidence="2" key="1">
    <citation type="submission" date="2022-05" db="EMBL/GenBank/DDBJ databases">
        <authorList>
            <person name="Colautti A."/>
            <person name="Iacumin L."/>
        </authorList>
    </citation>
    <scope>NUCLEOTIDE SEQUENCE</scope>
    <source>
        <strain evidence="2">SK 55</strain>
    </source>
</reference>
<dbReference type="AlphaFoldDB" id="A0A9X3RER5"/>
<dbReference type="EMBL" id="JAMKBJ010000013">
    <property type="protein sequence ID" value="MCZ8538139.1"/>
    <property type="molecule type" value="Genomic_DNA"/>
</dbReference>
<dbReference type="InterPro" id="IPR002575">
    <property type="entry name" value="Aminoglycoside_PTrfase"/>
</dbReference>
<organism evidence="2 3">
    <name type="scientific">Paenisporosarcina quisquiliarum</name>
    <dbReference type="NCBI Taxonomy" id="365346"/>
    <lineage>
        <taxon>Bacteria</taxon>
        <taxon>Bacillati</taxon>
        <taxon>Bacillota</taxon>
        <taxon>Bacilli</taxon>
        <taxon>Bacillales</taxon>
        <taxon>Caryophanaceae</taxon>
        <taxon>Paenisporosarcina</taxon>
    </lineage>
</organism>
<dbReference type="SUPFAM" id="SSF56112">
    <property type="entry name" value="Protein kinase-like (PK-like)"/>
    <property type="match status" value="1"/>
</dbReference>
<dbReference type="RefSeq" id="WP_269927212.1">
    <property type="nucleotide sequence ID" value="NZ_JAMKBJ010000013.1"/>
</dbReference>
<sequence>MLEKFVENATGKRIRKCASLKGGISSEMMKFELSSGESVVLRHITNSNWLNEEPDLIEHEKQSLLIMKSMPVPTPHFLAAGTPKVEALLMSEIPGKVDLEIIHSPDAINQLATTLHAIHQTPIMEPFKWTYSSYVDLTNVSIPSWTTQHQAWSMAINFVQTTMPEFHPVFIHRDYHPTNILWEGNQLSGVVDWVNACKGPALVDVAHCRMNLVMLYGLELADQFLDAYLQLSNETYTPYWDILGFLDFVDEDLDVYDGWTDSGYSILNRQMMQQRADEYIHNLTAKLDAL</sequence>
<gene>
    <name evidence="2" type="ORF">M9R32_13160</name>
</gene>
<dbReference type="InterPro" id="IPR011009">
    <property type="entry name" value="Kinase-like_dom_sf"/>
</dbReference>
<dbReference type="PANTHER" id="PTHR21310">
    <property type="entry name" value="AMINOGLYCOSIDE PHOSPHOTRANSFERASE-RELATED-RELATED"/>
    <property type="match status" value="1"/>
</dbReference>
<dbReference type="Pfam" id="PF01636">
    <property type="entry name" value="APH"/>
    <property type="match status" value="1"/>
</dbReference>
<accession>A0A9X3RER5</accession>
<proteinExistence type="predicted"/>
<evidence type="ECO:0000259" key="1">
    <source>
        <dbReference type="Pfam" id="PF01636"/>
    </source>
</evidence>
<keyword evidence="3" id="KW-1185">Reference proteome</keyword>
<feature type="domain" description="Aminoglycoside phosphotransferase" evidence="1">
    <location>
        <begin position="20"/>
        <end position="234"/>
    </location>
</feature>
<dbReference type="Proteomes" id="UP001152173">
    <property type="component" value="Unassembled WGS sequence"/>
</dbReference>
<evidence type="ECO:0000313" key="2">
    <source>
        <dbReference type="EMBL" id="MCZ8538139.1"/>
    </source>
</evidence>
<evidence type="ECO:0000313" key="3">
    <source>
        <dbReference type="Proteomes" id="UP001152173"/>
    </source>
</evidence>